<dbReference type="PANTHER" id="PTHR13054">
    <property type="entry name" value="DIGEORGE SYNDROME CRITICAL REGION 6 DGCR6 FAMILY MEMBER"/>
    <property type="match status" value="1"/>
</dbReference>
<dbReference type="ExpressionAtlas" id="A0A096MWW0">
    <property type="expression patterns" value="baseline"/>
</dbReference>
<dbReference type="GeneTree" id="ENSGT00390000017663"/>
<dbReference type="eggNOG" id="KOG4810">
    <property type="taxonomic scope" value="Eukaryota"/>
</dbReference>
<sequence>MERYAGALEEVADGARQQERHYQLLSALQSLVKELPSSFQQRLSYTTLSDLALALLDGTVFEIVQGLLEIQHLTEKSLYNQRLRLQNEHRVLRQALRQKHQEAQQACRPHNLPVLQAAQQQELQAVEHRIREEQRAMDRKIVLELDRKVADQQSTLEKAGVAGFYVTTNPQVSVWACSALARVPLGPTDPIPSGVSPLVPGEPGSGYGGEVEGLRLWRGFLCHSQHGGQAHSPQEGEPASHGALPTLPRPAVPHRALFCSPPTCHSEWPCWGQRLRFYPVLAGHDQASQAWPPCGLTAWHPWAGVKGARGSLWPSRCLSVSQELMLQMNLLELIRKLQQRGCRAGKAALGLGGPWQPPAAQCDQKGSPVPP</sequence>
<evidence type="ECO:0008006" key="4">
    <source>
        <dbReference type="Google" id="ProtNLM"/>
    </source>
</evidence>
<protein>
    <recommendedName>
        <fullName evidence="4">DiGeorge syndrome critical region gene 6</fullName>
    </recommendedName>
</protein>
<keyword evidence="3" id="KW-1185">Reference proteome</keyword>
<accession>A0A096MWW0</accession>
<reference evidence="2" key="3">
    <citation type="submission" date="2025-09" db="UniProtKB">
        <authorList>
            <consortium name="Ensembl"/>
        </authorList>
    </citation>
    <scope>IDENTIFICATION</scope>
</reference>
<dbReference type="Pfam" id="PF07324">
    <property type="entry name" value="DGCR6"/>
    <property type="match status" value="1"/>
</dbReference>
<dbReference type="Bgee" id="ENSPANG00000010338">
    <property type="expression patterns" value="Expressed in amygdala and 31 other cell types or tissues"/>
</dbReference>
<evidence type="ECO:0000313" key="2">
    <source>
        <dbReference type="Ensembl" id="ENSPANP00000004368.3"/>
    </source>
</evidence>
<reference evidence="2" key="2">
    <citation type="submission" date="2025-08" db="UniProtKB">
        <authorList>
            <consortium name="Ensembl"/>
        </authorList>
    </citation>
    <scope>IDENTIFICATION</scope>
</reference>
<dbReference type="HOGENOM" id="CLU_096921_1_1_1"/>
<evidence type="ECO:0000256" key="1">
    <source>
        <dbReference type="ARBA" id="ARBA00005939"/>
    </source>
</evidence>
<dbReference type="PANTHER" id="PTHR13054:SF2">
    <property type="entry name" value="PROTEIN DGCR6"/>
    <property type="match status" value="1"/>
</dbReference>
<dbReference type="InterPro" id="IPR010849">
    <property type="entry name" value="Gonadal"/>
</dbReference>
<evidence type="ECO:0000313" key="3">
    <source>
        <dbReference type="Proteomes" id="UP000028761"/>
    </source>
</evidence>
<dbReference type="Ensembl" id="ENSPANT00000008391.3">
    <property type="protein sequence ID" value="ENSPANP00000004368.3"/>
    <property type="gene ID" value="ENSPANG00000026173.3"/>
</dbReference>
<reference evidence="2 3" key="1">
    <citation type="submission" date="2012-03" db="EMBL/GenBank/DDBJ databases">
        <title>Whole Genome Assembly of Papio anubis.</title>
        <authorList>
            <person name="Liu Y.L."/>
            <person name="Abraham K.A."/>
            <person name="Akbar H.A."/>
            <person name="Ali S.A."/>
            <person name="Anosike U.A."/>
            <person name="Aqrawi P.A."/>
            <person name="Arias F.A."/>
            <person name="Attaway T.A."/>
            <person name="Awwad R.A."/>
            <person name="Babu C.B."/>
            <person name="Bandaranaike D.B."/>
            <person name="Battles P.B."/>
            <person name="Bell A.B."/>
            <person name="Beltran B.B."/>
            <person name="Berhane-Mersha D.B."/>
            <person name="Bess C.B."/>
            <person name="Bickham C.B."/>
            <person name="Bolden T.B."/>
            <person name="Carter K.C."/>
            <person name="Chau D.C."/>
            <person name="Chavez A.C."/>
            <person name="Clerc-Blankenburg K.C."/>
            <person name="Coyle M.C."/>
            <person name="Dao M.D."/>
            <person name="Davila M.L.D."/>
            <person name="Davy-Carroll L.D."/>
            <person name="Denson S.D."/>
            <person name="Dinh H.D."/>
            <person name="Fernandez S.F."/>
            <person name="Fernando P.F."/>
            <person name="Forbes L.F."/>
            <person name="Francis C.F."/>
            <person name="Francisco L.F."/>
            <person name="Fu Q.F."/>
            <person name="Garcia-Iii R.G."/>
            <person name="Garrett T.G."/>
            <person name="Gross S.G."/>
            <person name="Gubbala S.G."/>
            <person name="Hirani K.H."/>
            <person name="Hogues M.H."/>
            <person name="Hollins B.H."/>
            <person name="Jackson L.J."/>
            <person name="Javaid M.J."/>
            <person name="Jhangiani S.J."/>
            <person name="Johnson A.J."/>
            <person name="Johnson B.J."/>
            <person name="Jones J.J."/>
            <person name="Joshi V.J."/>
            <person name="Kalu J.K."/>
            <person name="Khan N.K."/>
            <person name="Korchina V.K."/>
            <person name="Kovar C.K."/>
            <person name="Lago L.L."/>
            <person name="Lara F.L."/>
            <person name="Le T.-K.L."/>
            <person name="Lee S.L."/>
            <person name="Legall-Iii F.L."/>
            <person name="Lemon S.L."/>
            <person name="Liu J.L."/>
            <person name="Liu Y.-S.L."/>
            <person name="Liyanage D.L."/>
            <person name="Lopez J.L."/>
            <person name="Lorensuhewa L.L."/>
            <person name="Mata R.M."/>
            <person name="Mathew T.M."/>
            <person name="Mercado C.M."/>
            <person name="Mercado I.M."/>
            <person name="Morales K.M."/>
            <person name="Morgan M.M."/>
            <person name="Munidasa M.M."/>
            <person name="Ngo D.N."/>
            <person name="Nguyen L.N."/>
            <person name="Nguyen T.N."/>
            <person name="Nguyen N.N."/>
            <person name="Obregon M.O."/>
            <person name="Okwuonu G.O."/>
            <person name="Ongeri F.O."/>
            <person name="Onwere C.O."/>
            <person name="Osifeso I.O."/>
            <person name="Parra A.P."/>
            <person name="Patil S.P."/>
            <person name="Perez A.P."/>
            <person name="Perez Y.P."/>
            <person name="Pham C.P."/>
            <person name="Pu L.-L.P."/>
            <person name="Puazo M.P."/>
            <person name="Quiroz J.Q."/>
            <person name="Rouhana J.R."/>
            <person name="Ruiz M.R."/>
            <person name="Ruiz S.-J.R."/>
            <person name="Saada N.S."/>
            <person name="Santibanez J.S."/>
            <person name="Scheel M.S."/>
            <person name="Schneider B.S."/>
            <person name="Simmons D.S."/>
            <person name="Sisson I.S."/>
            <person name="Tang L.-Y.T."/>
            <person name="Thornton R.T."/>
            <person name="Tisius J.T."/>
            <person name="Toledanes G.T."/>
            <person name="Trejos Z.T."/>
            <person name="Usmani K.U."/>
            <person name="Varghese R.V."/>
            <person name="Vattathil S.V."/>
            <person name="Vee V.V."/>
            <person name="Walker D.W."/>
            <person name="Weissenberger G.W."/>
            <person name="White C.W."/>
            <person name="Williams A.W."/>
            <person name="Woodworth J.W."/>
            <person name="Wright R.W."/>
            <person name="Zhu Y.Z."/>
            <person name="Han Y.H."/>
            <person name="Newsham I.N."/>
            <person name="Nazareth L.N."/>
            <person name="Worley K.W."/>
            <person name="Muzny D.M."/>
            <person name="Rogers J.R."/>
            <person name="Gibbs R.G."/>
        </authorList>
    </citation>
    <scope>NUCLEOTIDE SEQUENCE [LARGE SCALE GENOMIC DNA]</scope>
</reference>
<dbReference type="AlphaFoldDB" id="A0A096MWW0"/>
<proteinExistence type="inferred from homology"/>
<name>A0A096MWW0_PAPAN</name>
<comment type="similarity">
    <text evidence="1">Belongs to the gonadal family.</text>
</comment>
<dbReference type="Proteomes" id="UP000028761">
    <property type="component" value="Chromosome 16"/>
</dbReference>
<dbReference type="STRING" id="9555.ENSPANP00000004368"/>
<organism evidence="2 3">
    <name type="scientific">Papio anubis</name>
    <name type="common">Olive baboon</name>
    <dbReference type="NCBI Taxonomy" id="9555"/>
    <lineage>
        <taxon>Eukaryota</taxon>
        <taxon>Metazoa</taxon>
        <taxon>Chordata</taxon>
        <taxon>Craniata</taxon>
        <taxon>Vertebrata</taxon>
        <taxon>Euteleostomi</taxon>
        <taxon>Mammalia</taxon>
        <taxon>Eutheria</taxon>
        <taxon>Euarchontoglires</taxon>
        <taxon>Primates</taxon>
        <taxon>Haplorrhini</taxon>
        <taxon>Catarrhini</taxon>
        <taxon>Cercopithecidae</taxon>
        <taxon>Cercopithecinae</taxon>
        <taxon>Papio</taxon>
    </lineage>
</organism>